<dbReference type="InterPro" id="IPR003560">
    <property type="entry name" value="DHB_DH"/>
</dbReference>
<dbReference type="InterPro" id="IPR036291">
    <property type="entry name" value="NAD(P)-bd_dom_sf"/>
</dbReference>
<keyword evidence="4" id="KW-0597">Phosphoprotein</keyword>
<evidence type="ECO:0000256" key="10">
    <source>
        <dbReference type="ARBA" id="ARBA00023160"/>
    </source>
</evidence>
<dbReference type="EC" id="1.3.1.38" evidence="13"/>
<dbReference type="GO" id="GO:0019290">
    <property type="term" value="P:siderophore biosynthetic process"/>
    <property type="evidence" value="ECO:0007669"/>
    <property type="project" value="InterPro"/>
</dbReference>
<evidence type="ECO:0000256" key="12">
    <source>
        <dbReference type="ARBA" id="ARBA00038622"/>
    </source>
</evidence>
<keyword evidence="3" id="KW-0444">Lipid biosynthesis</keyword>
<dbReference type="GO" id="GO:0019166">
    <property type="term" value="F:trans-2-enoyl-CoA reductase (NADPH) activity"/>
    <property type="evidence" value="ECO:0007669"/>
    <property type="project" value="UniProtKB-EC"/>
</dbReference>
<evidence type="ECO:0000313" key="25">
    <source>
        <dbReference type="Proteomes" id="UP000092213"/>
    </source>
</evidence>
<evidence type="ECO:0000256" key="8">
    <source>
        <dbReference type="ARBA" id="ARBA00023098"/>
    </source>
</evidence>
<evidence type="ECO:0000256" key="14">
    <source>
        <dbReference type="ARBA" id="ARBA00041063"/>
    </source>
</evidence>
<comment type="subcellular location">
    <subcellularLocation>
        <location evidence="1">Peroxisome</location>
    </subcellularLocation>
</comment>
<comment type="pathway">
    <text evidence="2">Lipid metabolism.</text>
</comment>
<comment type="catalytic activity">
    <reaction evidence="19">
        <text>(2E)-decenoyl-CoA + NADPH + H(+) = decanoyl-CoA + NADP(+)</text>
        <dbReference type="Rhea" id="RHEA:44960"/>
        <dbReference type="ChEBI" id="CHEBI:15378"/>
        <dbReference type="ChEBI" id="CHEBI:57783"/>
        <dbReference type="ChEBI" id="CHEBI:58349"/>
        <dbReference type="ChEBI" id="CHEBI:61406"/>
        <dbReference type="ChEBI" id="CHEBI:61430"/>
    </reaction>
    <physiologicalReaction direction="left-to-right" evidence="19">
        <dbReference type="Rhea" id="RHEA:44961"/>
    </physiologicalReaction>
</comment>
<keyword evidence="24" id="KW-1185">Reference proteome</keyword>
<dbReference type="STRING" id="463025.BAU08_15960"/>
<protein>
    <recommendedName>
        <fullName evidence="14">Peroxisomal trans-2-enoyl-CoA reductase</fullName>
        <ecNumber evidence="13">1.3.1.38</ecNumber>
    </recommendedName>
</protein>
<sequence length="78" mass="8089">MTVNAVSPGPTEAELSRANNPPGGDGERRYLASVPMGRFGRPDEVAATIAFLLSEDAGFMTGQTLHVDGGASLGRVPF</sequence>
<dbReference type="Proteomes" id="UP000092213">
    <property type="component" value="Chromosome"/>
</dbReference>
<keyword evidence="9" id="KW-0576">Peroxisome</keyword>
<dbReference type="EMBL" id="CP016170">
    <property type="protein sequence ID" value="ANN67558.1"/>
    <property type="molecule type" value="Genomic_DNA"/>
</dbReference>
<evidence type="ECO:0000256" key="3">
    <source>
        <dbReference type="ARBA" id="ARBA00022516"/>
    </source>
</evidence>
<dbReference type="GO" id="GO:0008667">
    <property type="term" value="F:2,3-dihydro-2,3-dihydroxybenzoate dehydrogenase activity"/>
    <property type="evidence" value="ECO:0007669"/>
    <property type="project" value="InterPro"/>
</dbReference>
<dbReference type="PANTHER" id="PTHR24317:SF7">
    <property type="entry name" value="PEROXISOMAL TRANS-2-ENOYL-COA REDUCTASE"/>
    <property type="match status" value="1"/>
</dbReference>
<comment type="catalytic activity">
    <reaction evidence="16">
        <text>(2E)-tetradecenoyl-CoA + NADPH + H(+) = tetradecanoyl-CoA + NADP(+)</text>
        <dbReference type="Rhea" id="RHEA:44968"/>
        <dbReference type="ChEBI" id="CHEBI:15378"/>
        <dbReference type="ChEBI" id="CHEBI:57385"/>
        <dbReference type="ChEBI" id="CHEBI:57783"/>
        <dbReference type="ChEBI" id="CHEBI:58349"/>
        <dbReference type="ChEBI" id="CHEBI:61405"/>
    </reaction>
    <physiologicalReaction direction="left-to-right" evidence="16">
        <dbReference type="Rhea" id="RHEA:44969"/>
    </physiologicalReaction>
</comment>
<evidence type="ECO:0000256" key="6">
    <source>
        <dbReference type="ARBA" id="ARBA00022857"/>
    </source>
</evidence>
<comment type="catalytic activity">
    <reaction evidence="20">
        <text>(2E)-octenoyl-CoA + NADPH + H(+) = octanoyl-CoA + NADP(+)</text>
        <dbReference type="Rhea" id="RHEA:44952"/>
        <dbReference type="ChEBI" id="CHEBI:15378"/>
        <dbReference type="ChEBI" id="CHEBI:57386"/>
        <dbReference type="ChEBI" id="CHEBI:57783"/>
        <dbReference type="ChEBI" id="CHEBI:58349"/>
        <dbReference type="ChEBI" id="CHEBI:62242"/>
    </reaction>
    <physiologicalReaction direction="left-to-right" evidence="20">
        <dbReference type="Rhea" id="RHEA:44953"/>
    </physiologicalReaction>
</comment>
<dbReference type="Gene3D" id="3.40.50.720">
    <property type="entry name" value="NAD(P)-binding Rossmann-like Domain"/>
    <property type="match status" value="1"/>
</dbReference>
<dbReference type="EMBL" id="CP016171">
    <property type="protein sequence ID" value="ANN72647.1"/>
    <property type="molecule type" value="Genomic_DNA"/>
</dbReference>
<dbReference type="Proteomes" id="UP000091897">
    <property type="component" value="Chromosome"/>
</dbReference>
<dbReference type="KEGG" id="bbro:BAU06_15730"/>
<evidence type="ECO:0000256" key="17">
    <source>
        <dbReference type="ARBA" id="ARBA00049108"/>
    </source>
</evidence>
<dbReference type="PRINTS" id="PR01397">
    <property type="entry name" value="DHBDHDRGNASE"/>
</dbReference>
<evidence type="ECO:0000256" key="2">
    <source>
        <dbReference type="ARBA" id="ARBA00005189"/>
    </source>
</evidence>
<keyword evidence="8" id="KW-0443">Lipid metabolism</keyword>
<evidence type="ECO:0000256" key="4">
    <source>
        <dbReference type="ARBA" id="ARBA00022553"/>
    </source>
</evidence>
<dbReference type="GO" id="GO:0006633">
    <property type="term" value="P:fatty acid biosynthetic process"/>
    <property type="evidence" value="ECO:0007669"/>
    <property type="project" value="UniProtKB-KW"/>
</dbReference>
<evidence type="ECO:0000313" key="23">
    <source>
        <dbReference type="EMBL" id="ANN72647.1"/>
    </source>
</evidence>
<evidence type="ECO:0000256" key="13">
    <source>
        <dbReference type="ARBA" id="ARBA00038849"/>
    </source>
</evidence>
<evidence type="ECO:0000256" key="11">
    <source>
        <dbReference type="ARBA" id="ARBA00037124"/>
    </source>
</evidence>
<evidence type="ECO:0000256" key="19">
    <source>
        <dbReference type="ARBA" id="ARBA00049386"/>
    </source>
</evidence>
<evidence type="ECO:0000256" key="18">
    <source>
        <dbReference type="ARBA" id="ARBA00049251"/>
    </source>
</evidence>
<dbReference type="PANTHER" id="PTHR24317">
    <property type="entry name" value="PEROXISOMAL TRANS-2-ENOYL-COA REDUCTASE"/>
    <property type="match status" value="1"/>
</dbReference>
<name>A0A193FY04_9BORD</name>
<proteinExistence type="predicted"/>
<evidence type="ECO:0000256" key="1">
    <source>
        <dbReference type="ARBA" id="ARBA00004275"/>
    </source>
</evidence>
<evidence type="ECO:0000256" key="16">
    <source>
        <dbReference type="ARBA" id="ARBA00048686"/>
    </source>
</evidence>
<comment type="catalytic activity">
    <reaction evidence="18">
        <text>a (2E)-enoyl-CoA + NADPH + H(+) = a 2,3-saturated acyl-CoA + NADP(+)</text>
        <dbReference type="Rhea" id="RHEA:33763"/>
        <dbReference type="ChEBI" id="CHEBI:15378"/>
        <dbReference type="ChEBI" id="CHEBI:57783"/>
        <dbReference type="ChEBI" id="CHEBI:58349"/>
        <dbReference type="ChEBI" id="CHEBI:58856"/>
        <dbReference type="ChEBI" id="CHEBI:65111"/>
        <dbReference type="EC" id="1.3.1.38"/>
    </reaction>
    <physiologicalReaction direction="left-to-right" evidence="18">
        <dbReference type="Rhea" id="RHEA:33764"/>
    </physiologicalReaction>
</comment>
<gene>
    <name evidence="22" type="ORF">BAU06_15730</name>
    <name evidence="23" type="ORF">BAU08_15960</name>
</gene>
<evidence type="ECO:0000313" key="22">
    <source>
        <dbReference type="EMBL" id="ANN67558.1"/>
    </source>
</evidence>
<dbReference type="AlphaFoldDB" id="A0A193FY04"/>
<feature type="region of interest" description="Disordered" evidence="21">
    <location>
        <begin position="1"/>
        <end position="30"/>
    </location>
</feature>
<evidence type="ECO:0000256" key="20">
    <source>
        <dbReference type="ARBA" id="ARBA00049559"/>
    </source>
</evidence>
<comment type="subunit">
    <text evidence="12">Interacts with PEX5, probably required to target it into peroxisomes.</text>
</comment>
<evidence type="ECO:0000256" key="9">
    <source>
        <dbReference type="ARBA" id="ARBA00023140"/>
    </source>
</evidence>
<comment type="function">
    <text evidence="11">Participates in chain elongation of fatty acids. Catalyzes the reduction of trans-2-enoyl-CoAs of varying chain lengths from 6:1 to 16:1, having maximum activity with 10:1 CoA. Has no 2,4-dienoyl-CoA reductase activity.</text>
</comment>
<dbReference type="SUPFAM" id="SSF51735">
    <property type="entry name" value="NAD(P)-binding Rossmann-fold domains"/>
    <property type="match status" value="1"/>
</dbReference>
<evidence type="ECO:0000313" key="24">
    <source>
        <dbReference type="Proteomes" id="UP000091897"/>
    </source>
</evidence>
<keyword evidence="7" id="KW-0560">Oxidoreductase</keyword>
<comment type="catalytic activity">
    <reaction evidence="15">
        <text>(2E)-dodecenoyl-CoA + NADPH + H(+) = dodecanoyl-CoA + NADP(+)</text>
        <dbReference type="Rhea" id="RHEA:44964"/>
        <dbReference type="ChEBI" id="CHEBI:15378"/>
        <dbReference type="ChEBI" id="CHEBI:57330"/>
        <dbReference type="ChEBI" id="CHEBI:57375"/>
        <dbReference type="ChEBI" id="CHEBI:57783"/>
        <dbReference type="ChEBI" id="CHEBI:58349"/>
    </reaction>
    <physiologicalReaction direction="left-to-right" evidence="15">
        <dbReference type="Rhea" id="RHEA:44965"/>
    </physiologicalReaction>
</comment>
<keyword evidence="5" id="KW-0276">Fatty acid metabolism</keyword>
<organism evidence="23 25">
    <name type="scientific">Bordetella bronchialis</name>
    <dbReference type="NCBI Taxonomy" id="463025"/>
    <lineage>
        <taxon>Bacteria</taxon>
        <taxon>Pseudomonadati</taxon>
        <taxon>Pseudomonadota</taxon>
        <taxon>Betaproteobacteria</taxon>
        <taxon>Burkholderiales</taxon>
        <taxon>Alcaligenaceae</taxon>
        <taxon>Bordetella</taxon>
    </lineage>
</organism>
<evidence type="ECO:0000256" key="7">
    <source>
        <dbReference type="ARBA" id="ARBA00023002"/>
    </source>
</evidence>
<evidence type="ECO:0000256" key="15">
    <source>
        <dbReference type="ARBA" id="ARBA00047570"/>
    </source>
</evidence>
<keyword evidence="6" id="KW-0521">NADP</keyword>
<reference evidence="24 25" key="1">
    <citation type="submission" date="2016-06" db="EMBL/GenBank/DDBJ databases">
        <title>Complete genome sequences of Bordetella bronchialis and Bordetella flabilis.</title>
        <authorList>
            <person name="LiPuma J.J."/>
            <person name="Spilker T."/>
        </authorList>
    </citation>
    <scope>NUCLEOTIDE SEQUENCE [LARGE SCALE GENOMIC DNA]</scope>
    <source>
        <strain evidence="23 25">AU17976</strain>
        <strain evidence="22 24">AU3182</strain>
    </source>
</reference>
<accession>A0A193FY04</accession>
<dbReference type="Pfam" id="PF13561">
    <property type="entry name" value="adh_short_C2"/>
    <property type="match status" value="1"/>
</dbReference>
<dbReference type="InterPro" id="IPR052388">
    <property type="entry name" value="Peroxisomal_t2-enoyl-CoA_red"/>
</dbReference>
<dbReference type="InterPro" id="IPR002347">
    <property type="entry name" value="SDR_fam"/>
</dbReference>
<evidence type="ECO:0000256" key="5">
    <source>
        <dbReference type="ARBA" id="ARBA00022832"/>
    </source>
</evidence>
<keyword evidence="10" id="KW-0275">Fatty acid biosynthesis</keyword>
<evidence type="ECO:0000256" key="21">
    <source>
        <dbReference type="SAM" id="MobiDB-lite"/>
    </source>
</evidence>
<comment type="catalytic activity">
    <reaction evidence="17">
        <text>(2E)-hexenoyl-CoA + NADPH + H(+) = hexanoyl-CoA + NADP(+)</text>
        <dbReference type="Rhea" id="RHEA:44956"/>
        <dbReference type="ChEBI" id="CHEBI:15378"/>
        <dbReference type="ChEBI" id="CHEBI:57783"/>
        <dbReference type="ChEBI" id="CHEBI:58349"/>
        <dbReference type="ChEBI" id="CHEBI:62077"/>
        <dbReference type="ChEBI" id="CHEBI:62620"/>
    </reaction>
    <physiologicalReaction direction="left-to-right" evidence="17">
        <dbReference type="Rhea" id="RHEA:44957"/>
    </physiologicalReaction>
</comment>